<keyword evidence="8 11" id="KW-1133">Transmembrane helix</keyword>
<proteinExistence type="predicted"/>
<dbReference type="Pfam" id="PF02518">
    <property type="entry name" value="HATPase_c"/>
    <property type="match status" value="1"/>
</dbReference>
<dbReference type="Gene3D" id="6.10.340.10">
    <property type="match status" value="1"/>
</dbReference>
<comment type="subcellular location">
    <subcellularLocation>
        <location evidence="2">Membrane</location>
    </subcellularLocation>
</comment>
<feature type="domain" description="HAMP" evidence="13">
    <location>
        <begin position="187"/>
        <end position="239"/>
    </location>
</feature>
<feature type="domain" description="Histidine kinase" evidence="12">
    <location>
        <begin position="247"/>
        <end position="454"/>
    </location>
</feature>
<evidence type="ECO:0000256" key="3">
    <source>
        <dbReference type="ARBA" id="ARBA00012438"/>
    </source>
</evidence>
<dbReference type="SUPFAM" id="SSF47384">
    <property type="entry name" value="Homodimeric domain of signal transducing histidine kinase"/>
    <property type="match status" value="1"/>
</dbReference>
<keyword evidence="10 11" id="KW-0472">Membrane</keyword>
<dbReference type="InterPro" id="IPR036890">
    <property type="entry name" value="HATPase_C_sf"/>
</dbReference>
<evidence type="ECO:0000256" key="6">
    <source>
        <dbReference type="ARBA" id="ARBA00022692"/>
    </source>
</evidence>
<comment type="catalytic activity">
    <reaction evidence="1">
        <text>ATP + protein L-histidine = ADP + protein N-phospho-L-histidine.</text>
        <dbReference type="EC" id="2.7.13.3"/>
    </reaction>
</comment>
<dbReference type="PRINTS" id="PR00344">
    <property type="entry name" value="BCTRLSENSOR"/>
</dbReference>
<dbReference type="GO" id="GO:0000155">
    <property type="term" value="F:phosphorelay sensor kinase activity"/>
    <property type="evidence" value="ECO:0007669"/>
    <property type="project" value="InterPro"/>
</dbReference>
<dbReference type="InterPro" id="IPR013727">
    <property type="entry name" value="2CSK_N"/>
</dbReference>
<evidence type="ECO:0000256" key="9">
    <source>
        <dbReference type="ARBA" id="ARBA00023012"/>
    </source>
</evidence>
<dbReference type="GO" id="GO:0005886">
    <property type="term" value="C:plasma membrane"/>
    <property type="evidence" value="ECO:0007669"/>
    <property type="project" value="TreeGrafter"/>
</dbReference>
<accession>A0A0F9UU62</accession>
<evidence type="ECO:0000256" key="4">
    <source>
        <dbReference type="ARBA" id="ARBA00022553"/>
    </source>
</evidence>
<keyword evidence="9" id="KW-0902">Two-component regulatory system</keyword>
<keyword evidence="7" id="KW-0418">Kinase</keyword>
<dbReference type="SUPFAM" id="SSF55874">
    <property type="entry name" value="ATPase domain of HSP90 chaperone/DNA topoisomerase II/histidine kinase"/>
    <property type="match status" value="1"/>
</dbReference>
<evidence type="ECO:0000313" key="14">
    <source>
        <dbReference type="EMBL" id="KKN95239.1"/>
    </source>
</evidence>
<keyword evidence="5" id="KW-0808">Transferase</keyword>
<dbReference type="Gene3D" id="1.10.287.130">
    <property type="match status" value="1"/>
</dbReference>
<evidence type="ECO:0000256" key="2">
    <source>
        <dbReference type="ARBA" id="ARBA00004370"/>
    </source>
</evidence>
<dbReference type="Pfam" id="PF08521">
    <property type="entry name" value="2CSK_N"/>
    <property type="match status" value="1"/>
</dbReference>
<evidence type="ECO:0000259" key="13">
    <source>
        <dbReference type="PROSITE" id="PS50885"/>
    </source>
</evidence>
<protein>
    <recommendedName>
        <fullName evidence="3">histidine kinase</fullName>
        <ecNumber evidence="3">2.7.13.3</ecNumber>
    </recommendedName>
</protein>
<dbReference type="InterPro" id="IPR005467">
    <property type="entry name" value="His_kinase_dom"/>
</dbReference>
<comment type="caution">
    <text evidence="14">The sequence shown here is derived from an EMBL/GenBank/DDBJ whole genome shotgun (WGS) entry which is preliminary data.</text>
</comment>
<dbReference type="InterPro" id="IPR003660">
    <property type="entry name" value="HAMP_dom"/>
</dbReference>
<evidence type="ECO:0000259" key="12">
    <source>
        <dbReference type="PROSITE" id="PS50109"/>
    </source>
</evidence>
<dbReference type="AlphaFoldDB" id="A0A0F9UU62"/>
<organism evidence="14">
    <name type="scientific">marine sediment metagenome</name>
    <dbReference type="NCBI Taxonomy" id="412755"/>
    <lineage>
        <taxon>unclassified sequences</taxon>
        <taxon>metagenomes</taxon>
        <taxon>ecological metagenomes</taxon>
    </lineage>
</organism>
<evidence type="ECO:0000256" key="1">
    <source>
        <dbReference type="ARBA" id="ARBA00000085"/>
    </source>
</evidence>
<keyword evidence="4" id="KW-0597">Phosphoprotein</keyword>
<name>A0A0F9UU62_9ZZZZ</name>
<reference evidence="14" key="1">
    <citation type="journal article" date="2015" name="Nature">
        <title>Complex archaea that bridge the gap between prokaryotes and eukaryotes.</title>
        <authorList>
            <person name="Spang A."/>
            <person name="Saw J.H."/>
            <person name="Jorgensen S.L."/>
            <person name="Zaremba-Niedzwiedzka K."/>
            <person name="Martijn J."/>
            <person name="Lind A.E."/>
            <person name="van Eijk R."/>
            <person name="Schleper C."/>
            <person name="Guy L."/>
            <person name="Ettema T.J."/>
        </authorList>
    </citation>
    <scope>NUCLEOTIDE SEQUENCE</scope>
</reference>
<dbReference type="CDD" id="cd00075">
    <property type="entry name" value="HATPase"/>
    <property type="match status" value="1"/>
</dbReference>
<dbReference type="InterPro" id="IPR004358">
    <property type="entry name" value="Sig_transdc_His_kin-like_C"/>
</dbReference>
<dbReference type="Pfam" id="PF00512">
    <property type="entry name" value="HisKA"/>
    <property type="match status" value="1"/>
</dbReference>
<evidence type="ECO:0000256" key="5">
    <source>
        <dbReference type="ARBA" id="ARBA00022679"/>
    </source>
</evidence>
<evidence type="ECO:0000256" key="11">
    <source>
        <dbReference type="SAM" id="Phobius"/>
    </source>
</evidence>
<dbReference type="PANTHER" id="PTHR45436">
    <property type="entry name" value="SENSOR HISTIDINE KINASE YKOH"/>
    <property type="match status" value="1"/>
</dbReference>
<dbReference type="InterPro" id="IPR050428">
    <property type="entry name" value="TCS_sensor_his_kinase"/>
</dbReference>
<dbReference type="Gene3D" id="3.30.565.10">
    <property type="entry name" value="Histidine kinase-like ATPase, C-terminal domain"/>
    <property type="match status" value="1"/>
</dbReference>
<dbReference type="PROSITE" id="PS50109">
    <property type="entry name" value="HIS_KIN"/>
    <property type="match status" value="1"/>
</dbReference>
<evidence type="ECO:0000256" key="10">
    <source>
        <dbReference type="ARBA" id="ARBA00023136"/>
    </source>
</evidence>
<feature type="transmembrane region" description="Helical" evidence="11">
    <location>
        <begin position="168"/>
        <end position="190"/>
    </location>
</feature>
<dbReference type="SMART" id="SM00388">
    <property type="entry name" value="HisKA"/>
    <property type="match status" value="1"/>
</dbReference>
<dbReference type="SMART" id="SM00387">
    <property type="entry name" value="HATPase_c"/>
    <property type="match status" value="1"/>
</dbReference>
<dbReference type="EMBL" id="LAZR01000072">
    <property type="protein sequence ID" value="KKN95239.1"/>
    <property type="molecule type" value="Genomic_DNA"/>
</dbReference>
<gene>
    <name evidence="14" type="ORF">LCGC14_0180520</name>
</gene>
<dbReference type="InterPro" id="IPR003661">
    <property type="entry name" value="HisK_dim/P_dom"/>
</dbReference>
<sequence>MSLRGRLLRRLALVLSILLLLGSSFAYWNARRAADTAYDRSLLSSARAIAERLYDEQGELSVEVPYIALDNFAYDITGRLYYQVLDLQGRSVSGYEDLPGPNEDVPMTQDYPALARFYDADYRNTGVRLVSLLQPISGGSSQGMAEIRVAETLEARERMARNLLRQSLINLGVLAASALLMAWLAVTAALRPLQRLRNEVAERRSDDLRPINTTGLQREVRPLVDSINHFTGRLRENFERQRDFIAEASHELRTPLAALKARIELGLRSEQPTDWQQALHEADASTDRTIQLANRLLSMARIERGARAVAEGSAELIEMAPLVQELALAMAPLAHGRAVALALEVDAPFSVWGEPTLLQELLGNLIDNALHHTPKDGQIILRLRAPAVLEVEDSGPGIPQADRDRVFERFYHQSPEGTGLGLSIVGEICRAHRANISLHEGAVSGLLVRVSFPA</sequence>
<dbReference type="PANTHER" id="PTHR45436:SF1">
    <property type="entry name" value="SENSOR PROTEIN QSEC"/>
    <property type="match status" value="1"/>
</dbReference>
<dbReference type="EC" id="2.7.13.3" evidence="3"/>
<evidence type="ECO:0000256" key="8">
    <source>
        <dbReference type="ARBA" id="ARBA00022989"/>
    </source>
</evidence>
<dbReference type="InterPro" id="IPR036097">
    <property type="entry name" value="HisK_dim/P_sf"/>
</dbReference>
<keyword evidence="6 11" id="KW-0812">Transmembrane</keyword>
<evidence type="ECO:0000256" key="7">
    <source>
        <dbReference type="ARBA" id="ARBA00022777"/>
    </source>
</evidence>
<dbReference type="CDD" id="cd00082">
    <property type="entry name" value="HisKA"/>
    <property type="match status" value="1"/>
</dbReference>
<dbReference type="PROSITE" id="PS50885">
    <property type="entry name" value="HAMP"/>
    <property type="match status" value="1"/>
</dbReference>
<dbReference type="InterPro" id="IPR003594">
    <property type="entry name" value="HATPase_dom"/>
</dbReference>